<dbReference type="CDD" id="cd05233">
    <property type="entry name" value="SDR_c"/>
    <property type="match status" value="1"/>
</dbReference>
<comment type="caution">
    <text evidence="3">The sequence shown here is derived from an EMBL/GenBank/DDBJ whole genome shotgun (WGS) entry which is preliminary data.</text>
</comment>
<proteinExistence type="inferred from homology"/>
<evidence type="ECO:0000256" key="2">
    <source>
        <dbReference type="RuleBase" id="RU000363"/>
    </source>
</evidence>
<evidence type="ECO:0000313" key="4">
    <source>
        <dbReference type="Proteomes" id="UP000031057"/>
    </source>
</evidence>
<gene>
    <name evidence="3" type="ORF">LK12_16120</name>
</gene>
<dbReference type="PRINTS" id="PR00081">
    <property type="entry name" value="GDHRDH"/>
</dbReference>
<dbReference type="AlphaFoldDB" id="A0A0B1ZGH7"/>
<dbReference type="EMBL" id="JTDI01000005">
    <property type="protein sequence ID" value="KHK90186.1"/>
    <property type="molecule type" value="Genomic_DNA"/>
</dbReference>
<dbReference type="PANTHER" id="PTHR42879">
    <property type="entry name" value="3-OXOACYL-(ACYL-CARRIER-PROTEIN) REDUCTASE"/>
    <property type="match status" value="1"/>
</dbReference>
<sequence>MDLMLKGRRALVTGSSSGIGEAIARLLVEEGASVVVHGRNLERAERVAGEIGAAGVAIGELSEDGVAQAVHDQALAALSGSVEILINNAGGNSEGNTAKAPAEIPVADFMSNYKANTLGAVQLCQLCVPDMVAANFGRIVNVSSAVAMQPNYMGTDYSAAKAALNNFTLSLAGSLRGVNVCVNVLTPGVILVDGLVRFGRMKFGDDSLTAEQVNDRLAAEAVFEVPPAGRFGMPRELAMVAAMLASPANGFITGANYRVDGGQTRGLN</sequence>
<evidence type="ECO:0008006" key="5">
    <source>
        <dbReference type="Google" id="ProtNLM"/>
    </source>
</evidence>
<keyword evidence="4" id="KW-1185">Reference proteome</keyword>
<protein>
    <recommendedName>
        <fullName evidence="5">Short-chain dehydrogenase</fullName>
    </recommendedName>
</protein>
<dbReference type="PRINTS" id="PR00080">
    <property type="entry name" value="SDRFAMILY"/>
</dbReference>
<accession>A0A0B1ZGH7</accession>
<dbReference type="SUPFAM" id="SSF51735">
    <property type="entry name" value="NAD(P)-binding Rossmann-fold domains"/>
    <property type="match status" value="1"/>
</dbReference>
<evidence type="ECO:0000256" key="1">
    <source>
        <dbReference type="ARBA" id="ARBA00006484"/>
    </source>
</evidence>
<dbReference type="GO" id="GO:0032787">
    <property type="term" value="P:monocarboxylic acid metabolic process"/>
    <property type="evidence" value="ECO:0007669"/>
    <property type="project" value="UniProtKB-ARBA"/>
</dbReference>
<dbReference type="OrthoDB" id="9793325at2"/>
<name>A0A0B1ZGH7_9SPHN</name>
<dbReference type="RefSeq" id="WP_039286282.1">
    <property type="nucleotide sequence ID" value="NZ_JTDI01000005.1"/>
</dbReference>
<dbReference type="Gene3D" id="3.40.50.720">
    <property type="entry name" value="NAD(P)-binding Rossmann-like Domain"/>
    <property type="match status" value="1"/>
</dbReference>
<comment type="similarity">
    <text evidence="1 2">Belongs to the short-chain dehydrogenases/reductases (SDR) family.</text>
</comment>
<dbReference type="InterPro" id="IPR036291">
    <property type="entry name" value="NAD(P)-bd_dom_sf"/>
</dbReference>
<dbReference type="Pfam" id="PF00106">
    <property type="entry name" value="adh_short"/>
    <property type="match status" value="1"/>
</dbReference>
<evidence type="ECO:0000313" key="3">
    <source>
        <dbReference type="EMBL" id="KHK90186.1"/>
    </source>
</evidence>
<dbReference type="STRING" id="1348853.LK12_16120"/>
<dbReference type="PROSITE" id="PS00061">
    <property type="entry name" value="ADH_SHORT"/>
    <property type="match status" value="1"/>
</dbReference>
<organism evidence="3 4">
    <name type="scientific">Novosphingobium malaysiense</name>
    <dbReference type="NCBI Taxonomy" id="1348853"/>
    <lineage>
        <taxon>Bacteria</taxon>
        <taxon>Pseudomonadati</taxon>
        <taxon>Pseudomonadota</taxon>
        <taxon>Alphaproteobacteria</taxon>
        <taxon>Sphingomonadales</taxon>
        <taxon>Sphingomonadaceae</taxon>
        <taxon>Novosphingobium</taxon>
    </lineage>
</organism>
<reference evidence="3 4" key="1">
    <citation type="submission" date="2014-10" db="EMBL/GenBank/DDBJ databases">
        <title>Genome sequence of Novosphingobium malaysiense MUSC 273(T).</title>
        <authorList>
            <person name="Lee L.-H."/>
        </authorList>
    </citation>
    <scope>NUCLEOTIDE SEQUENCE [LARGE SCALE GENOMIC DNA]</scope>
    <source>
        <strain evidence="3 4">MUSC 273</strain>
    </source>
</reference>
<dbReference type="InterPro" id="IPR050259">
    <property type="entry name" value="SDR"/>
</dbReference>
<dbReference type="Proteomes" id="UP000031057">
    <property type="component" value="Unassembled WGS sequence"/>
</dbReference>
<dbReference type="InterPro" id="IPR002347">
    <property type="entry name" value="SDR_fam"/>
</dbReference>
<dbReference type="InterPro" id="IPR020904">
    <property type="entry name" value="Sc_DH/Rdtase_CS"/>
</dbReference>